<keyword evidence="5" id="KW-1185">Reference proteome</keyword>
<dbReference type="AlphaFoldDB" id="M3TI69"/>
<accession>M3TI69</accession>
<evidence type="ECO:0000256" key="1">
    <source>
        <dbReference type="SAM" id="MobiDB-lite"/>
    </source>
</evidence>
<feature type="domain" description="Bacterial Ig-like" evidence="3">
    <location>
        <begin position="375"/>
        <end position="459"/>
    </location>
</feature>
<protein>
    <recommendedName>
        <fullName evidence="3">Bacterial Ig-like domain-containing protein</fullName>
    </recommendedName>
</protein>
<feature type="region of interest" description="Disordered" evidence="1">
    <location>
        <begin position="548"/>
        <end position="580"/>
    </location>
</feature>
<evidence type="ECO:0000256" key="2">
    <source>
        <dbReference type="SAM" id="SignalP"/>
    </source>
</evidence>
<organism evidence="4 5">
    <name type="scientific">Gordonia malaquae NBRC 108250</name>
    <dbReference type="NCBI Taxonomy" id="1223542"/>
    <lineage>
        <taxon>Bacteria</taxon>
        <taxon>Bacillati</taxon>
        <taxon>Actinomycetota</taxon>
        <taxon>Actinomycetes</taxon>
        <taxon>Mycobacteriales</taxon>
        <taxon>Gordoniaceae</taxon>
        <taxon>Gordonia</taxon>
    </lineage>
</organism>
<gene>
    <name evidence="4" type="ORF">GM1_030_00290</name>
</gene>
<sequence>MQKRTRRLVTIGAVTLAGLTVVPTVPANAETTTTVFDVMCKATPSSSLAGGPQNIGNPGAPIDVEAPANVNAGEEFDVVISPPPITIPNSIAASGITATIEESSRIKIDVMMPSNATYLSGEIVPGTAIGLSGTAPNMLRVNEAGTVDPNGSILRLSGNNQVIGNGPGSSKNSSGGIVAKNVGGSGASTTFKLPQVKARLQAGASGSITLKLRTAGSAGEFGNDANPITLLPKASAPIVGTIWAPAQCTPRTTADGPLNNGAGPLATVNITEADKSTTTTLAVPGTVKNGDTATLTANVAPAANGGTVQFSLNGDDLGAPVDVENGKASIEHKFETDGDFDVKAVFSGTNGFEGSTSGTKTIKVTTDDVATSVRTTGPNDAYVDEDVNLTAQVTPAVQGGTVTFTVDGALGPTANVGSDGTAVAPYKFTTPGTHRVLARYSGRSGVAGSVAPMFPVSVTTAPAASVSTTTTLAPVGTVNKGESVTLKATVDPSNANGTVQFKIGDDPIGRPVRVVNGVATLTTTFATGGTFAISAQFKADNGFIDSASDPQTLTVPGGQDPTDPGTNPGGNGSLDSIFGS</sequence>
<evidence type="ECO:0000313" key="5">
    <source>
        <dbReference type="Proteomes" id="UP000035009"/>
    </source>
</evidence>
<dbReference type="Gene3D" id="2.60.40.10">
    <property type="entry name" value="Immunoglobulins"/>
    <property type="match status" value="3"/>
</dbReference>
<dbReference type="eggNOG" id="COG4625">
    <property type="taxonomic scope" value="Bacteria"/>
</dbReference>
<feature type="domain" description="Bacterial Ig-like" evidence="3">
    <location>
        <begin position="476"/>
        <end position="555"/>
    </location>
</feature>
<dbReference type="Proteomes" id="UP000035009">
    <property type="component" value="Unassembled WGS sequence"/>
</dbReference>
<feature type="chain" id="PRO_5004039919" description="Bacterial Ig-like domain-containing protein" evidence="2">
    <location>
        <begin position="30"/>
        <end position="580"/>
    </location>
</feature>
<dbReference type="InterPro" id="IPR032109">
    <property type="entry name" value="Big_3_5"/>
</dbReference>
<feature type="domain" description="Bacterial Ig-like" evidence="3">
    <location>
        <begin position="282"/>
        <end position="365"/>
    </location>
</feature>
<keyword evidence="2" id="KW-0732">Signal</keyword>
<dbReference type="InterPro" id="IPR013783">
    <property type="entry name" value="Ig-like_fold"/>
</dbReference>
<evidence type="ECO:0000259" key="3">
    <source>
        <dbReference type="Pfam" id="PF16640"/>
    </source>
</evidence>
<dbReference type="EMBL" id="BAOP01000030">
    <property type="protein sequence ID" value="GAC81201.1"/>
    <property type="molecule type" value="Genomic_DNA"/>
</dbReference>
<comment type="caution">
    <text evidence="4">The sequence shown here is derived from an EMBL/GenBank/DDBJ whole genome shotgun (WGS) entry which is preliminary data.</text>
</comment>
<dbReference type="STRING" id="410332.SAMN04488550_4098"/>
<proteinExistence type="predicted"/>
<dbReference type="GO" id="GO:0005975">
    <property type="term" value="P:carbohydrate metabolic process"/>
    <property type="evidence" value="ECO:0007669"/>
    <property type="project" value="UniProtKB-ARBA"/>
</dbReference>
<feature type="signal peptide" evidence="2">
    <location>
        <begin position="1"/>
        <end position="29"/>
    </location>
</feature>
<reference evidence="4 5" key="1">
    <citation type="submission" date="2013-02" db="EMBL/GenBank/DDBJ databases">
        <title>Whole genome shotgun sequence of Gordonia malaquae NBRC 108250.</title>
        <authorList>
            <person name="Yoshida I."/>
            <person name="Hosoyama A."/>
            <person name="Tsuchikane K."/>
            <person name="Ando Y."/>
            <person name="Baba S."/>
            <person name="Ohji S."/>
            <person name="Hamada M."/>
            <person name="Tamura T."/>
            <person name="Yamazoe A."/>
            <person name="Yamazaki S."/>
            <person name="Fujita N."/>
        </authorList>
    </citation>
    <scope>NUCLEOTIDE SEQUENCE [LARGE SCALE GENOMIC DNA]</scope>
    <source>
        <strain evidence="4 5">NBRC 108250</strain>
    </source>
</reference>
<feature type="compositionally biased region" description="Low complexity" evidence="1">
    <location>
        <begin position="556"/>
        <end position="566"/>
    </location>
</feature>
<dbReference type="RefSeq" id="WP_008380780.1">
    <property type="nucleotide sequence ID" value="NZ_BAOP01000030.1"/>
</dbReference>
<name>M3TI69_GORML</name>
<dbReference type="Pfam" id="PF16640">
    <property type="entry name" value="Big_3_5"/>
    <property type="match status" value="3"/>
</dbReference>
<evidence type="ECO:0000313" key="4">
    <source>
        <dbReference type="EMBL" id="GAC81201.1"/>
    </source>
</evidence>